<dbReference type="Gene3D" id="3.30.70.1230">
    <property type="entry name" value="Nucleotide cyclase"/>
    <property type="match status" value="1"/>
</dbReference>
<dbReference type="GO" id="GO:0004016">
    <property type="term" value="F:adenylate cyclase activity"/>
    <property type="evidence" value="ECO:0007669"/>
    <property type="project" value="TreeGrafter"/>
</dbReference>
<evidence type="ECO:0000256" key="5">
    <source>
        <dbReference type="ARBA" id="ARBA00022989"/>
    </source>
</evidence>
<accession>A0A2T7PNV9</accession>
<dbReference type="InterPro" id="IPR029787">
    <property type="entry name" value="Nucleotide_cyclase"/>
</dbReference>
<dbReference type="PROSITE" id="PS50011">
    <property type="entry name" value="PROTEIN_KINASE_DOM"/>
    <property type="match status" value="1"/>
</dbReference>
<evidence type="ECO:0000256" key="8">
    <source>
        <dbReference type="ARBA" id="ARBA00023293"/>
    </source>
</evidence>
<evidence type="ECO:0000256" key="6">
    <source>
        <dbReference type="ARBA" id="ARBA00023136"/>
    </source>
</evidence>
<dbReference type="InterPro" id="IPR050401">
    <property type="entry name" value="Cyclic_nucleotide_synthase"/>
</dbReference>
<keyword evidence="4" id="KW-0547">Nucleotide-binding</keyword>
<dbReference type="Proteomes" id="UP000245119">
    <property type="component" value="Linkage Group LG3"/>
</dbReference>
<evidence type="ECO:0000256" key="4">
    <source>
        <dbReference type="ARBA" id="ARBA00022741"/>
    </source>
</evidence>
<dbReference type="Gene3D" id="1.10.510.10">
    <property type="entry name" value="Transferase(Phosphotransferase) domain 1"/>
    <property type="match status" value="1"/>
</dbReference>
<name>A0A2T7PNV9_POMCA</name>
<evidence type="ECO:0000256" key="3">
    <source>
        <dbReference type="ARBA" id="ARBA00022692"/>
    </source>
</evidence>
<comment type="subcellular location">
    <subcellularLocation>
        <location evidence="1">Membrane</location>
        <topology evidence="1">Single-pass membrane protein</topology>
    </subcellularLocation>
</comment>
<dbReference type="GO" id="GO:0035556">
    <property type="term" value="P:intracellular signal transduction"/>
    <property type="evidence" value="ECO:0007669"/>
    <property type="project" value="InterPro"/>
</dbReference>
<protein>
    <recommendedName>
        <fullName evidence="2">guanylate cyclase</fullName>
        <ecNumber evidence="2">4.6.1.2</ecNumber>
    </recommendedName>
</protein>
<evidence type="ECO:0000256" key="2">
    <source>
        <dbReference type="ARBA" id="ARBA00012202"/>
    </source>
</evidence>
<keyword evidence="7" id="KW-0456">Lyase</keyword>
<dbReference type="InterPro" id="IPR000719">
    <property type="entry name" value="Prot_kinase_dom"/>
</dbReference>
<evidence type="ECO:0000256" key="7">
    <source>
        <dbReference type="ARBA" id="ARBA00023239"/>
    </source>
</evidence>
<dbReference type="SMART" id="SM00044">
    <property type="entry name" value="CYCc"/>
    <property type="match status" value="1"/>
</dbReference>
<feature type="region of interest" description="Disordered" evidence="9">
    <location>
        <begin position="313"/>
        <end position="399"/>
    </location>
</feature>
<dbReference type="AlphaFoldDB" id="A0A2T7PNV9"/>
<feature type="domain" description="Protein kinase" evidence="10">
    <location>
        <begin position="1"/>
        <end position="112"/>
    </location>
</feature>
<dbReference type="GO" id="GO:0004672">
    <property type="term" value="F:protein kinase activity"/>
    <property type="evidence" value="ECO:0007669"/>
    <property type="project" value="InterPro"/>
</dbReference>
<dbReference type="InterPro" id="IPR001245">
    <property type="entry name" value="Ser-Thr/Tyr_kinase_cat_dom"/>
</dbReference>
<dbReference type="PANTHER" id="PTHR11920:SF335">
    <property type="entry name" value="GUANYLATE CYCLASE"/>
    <property type="match status" value="1"/>
</dbReference>
<keyword evidence="6" id="KW-0472">Membrane</keyword>
<dbReference type="GO" id="GO:0005886">
    <property type="term" value="C:plasma membrane"/>
    <property type="evidence" value="ECO:0007669"/>
    <property type="project" value="TreeGrafter"/>
</dbReference>
<dbReference type="InterPro" id="IPR011009">
    <property type="entry name" value="Kinase-like_dom_sf"/>
</dbReference>
<evidence type="ECO:0000259" key="10">
    <source>
        <dbReference type="PROSITE" id="PS50011"/>
    </source>
</evidence>
<dbReference type="InterPro" id="IPR001054">
    <property type="entry name" value="A/G_cyclase"/>
</dbReference>
<dbReference type="SUPFAM" id="SSF55073">
    <property type="entry name" value="Nucleotide cyclase"/>
    <property type="match status" value="1"/>
</dbReference>
<feature type="region of interest" description="Disordered" evidence="9">
    <location>
        <begin position="145"/>
        <end position="165"/>
    </location>
</feature>
<keyword evidence="13" id="KW-1185">Reference proteome</keyword>
<gene>
    <name evidence="12" type="ORF">C0Q70_06397</name>
</gene>
<proteinExistence type="predicted"/>
<feature type="compositionally biased region" description="Basic and acidic residues" evidence="9">
    <location>
        <begin position="340"/>
        <end position="357"/>
    </location>
</feature>
<evidence type="ECO:0000313" key="12">
    <source>
        <dbReference type="EMBL" id="PVD35116.1"/>
    </source>
</evidence>
<dbReference type="GO" id="GO:0007168">
    <property type="term" value="P:receptor guanylyl cyclase signaling pathway"/>
    <property type="evidence" value="ECO:0007669"/>
    <property type="project" value="TreeGrafter"/>
</dbReference>
<evidence type="ECO:0000256" key="1">
    <source>
        <dbReference type="ARBA" id="ARBA00004167"/>
    </source>
</evidence>
<dbReference type="OrthoDB" id="6226411at2759"/>
<evidence type="ECO:0000259" key="11">
    <source>
        <dbReference type="PROSITE" id="PS50125"/>
    </source>
</evidence>
<dbReference type="SUPFAM" id="SSF56112">
    <property type="entry name" value="Protein kinase-like (PK-like)"/>
    <property type="match status" value="1"/>
</dbReference>
<keyword evidence="3" id="KW-0812">Transmembrane</keyword>
<reference evidence="12 13" key="1">
    <citation type="submission" date="2018-04" db="EMBL/GenBank/DDBJ databases">
        <title>The genome of golden apple snail Pomacea canaliculata provides insight into stress tolerance and invasive adaptation.</title>
        <authorList>
            <person name="Liu C."/>
            <person name="Liu B."/>
            <person name="Ren Y."/>
            <person name="Zhang Y."/>
            <person name="Wang H."/>
            <person name="Li S."/>
            <person name="Jiang F."/>
            <person name="Yin L."/>
            <person name="Zhang G."/>
            <person name="Qian W."/>
            <person name="Fan W."/>
        </authorList>
    </citation>
    <scope>NUCLEOTIDE SEQUENCE [LARGE SCALE GENOMIC DNA]</scope>
    <source>
        <strain evidence="12">SZHN2017</strain>
        <tissue evidence="12">Muscle</tissue>
    </source>
</reference>
<feature type="domain" description="Guanylate cyclase" evidence="11">
    <location>
        <begin position="194"/>
        <end position="284"/>
    </location>
</feature>
<dbReference type="GO" id="GO:0001653">
    <property type="term" value="F:peptide receptor activity"/>
    <property type="evidence" value="ECO:0007669"/>
    <property type="project" value="TreeGrafter"/>
</dbReference>
<dbReference type="GO" id="GO:0005524">
    <property type="term" value="F:ATP binding"/>
    <property type="evidence" value="ECO:0007669"/>
    <property type="project" value="InterPro"/>
</dbReference>
<dbReference type="Pfam" id="PF00211">
    <property type="entry name" value="Guanylate_cyc"/>
    <property type="match status" value="1"/>
</dbReference>
<keyword evidence="5" id="KW-1133">Transmembrane helix</keyword>
<evidence type="ECO:0000313" key="13">
    <source>
        <dbReference type="Proteomes" id="UP000245119"/>
    </source>
</evidence>
<dbReference type="PROSITE" id="PS50125">
    <property type="entry name" value="GUANYLATE_CYCLASE_2"/>
    <property type="match status" value="1"/>
</dbReference>
<feature type="compositionally biased region" description="Polar residues" evidence="9">
    <location>
        <begin position="147"/>
        <end position="160"/>
    </location>
</feature>
<dbReference type="GO" id="GO:0004383">
    <property type="term" value="F:guanylate cyclase activity"/>
    <property type="evidence" value="ECO:0007669"/>
    <property type="project" value="UniProtKB-EC"/>
</dbReference>
<dbReference type="Pfam" id="PF07714">
    <property type="entry name" value="PK_Tyr_Ser-Thr"/>
    <property type="match status" value="1"/>
</dbReference>
<dbReference type="EMBL" id="PZQS01000003">
    <property type="protein sequence ID" value="PVD35116.1"/>
    <property type="molecule type" value="Genomic_DNA"/>
</dbReference>
<organism evidence="12 13">
    <name type="scientific">Pomacea canaliculata</name>
    <name type="common">Golden apple snail</name>
    <dbReference type="NCBI Taxonomy" id="400727"/>
    <lineage>
        <taxon>Eukaryota</taxon>
        <taxon>Metazoa</taxon>
        <taxon>Spiralia</taxon>
        <taxon>Lophotrochozoa</taxon>
        <taxon>Mollusca</taxon>
        <taxon>Gastropoda</taxon>
        <taxon>Caenogastropoda</taxon>
        <taxon>Architaenioglossa</taxon>
        <taxon>Ampullarioidea</taxon>
        <taxon>Ampullariidae</taxon>
        <taxon>Pomacea</taxon>
    </lineage>
</organism>
<dbReference type="EC" id="4.6.1.2" evidence="2"/>
<sequence>MGIDEWAKEEFWTAPELLKGRTPPTTHSDVYSFAIVMQEIFSRDIPYAEQSNFQSPRDTLEQIVTISLRPVFTADTPLGARDIMQRAWDMDPLGRPSFQSMVGSIRKACPKIRSVMDSMMDSLTQYVGELEENIQVIHRSLEDKAKANNNSPVDESQASTDKTEVLSRFRSLPPEVARMLGHKQLQTQLYECVTVLVSCLHGMDKLLRVSTPQDITDMLTDLYQAVDGLLSERSDVLKVHVLNDSYTLVTGLPQRTCDHLKTMATLALSMLSMARTFTIRNIRVCPQTPEGGQTAHAYRAEYRKCHCWVGGQQAKPTRGVRRSPDSSSVDGGDESADDNPDARSDVYSDQRPEDLHLRGAQGPGTRPGEQEDPVRSLSQQAVPRCVGLTSSHFGGHPEK</sequence>
<dbReference type="PANTHER" id="PTHR11920">
    <property type="entry name" value="GUANYLYL CYCLASE"/>
    <property type="match status" value="1"/>
</dbReference>
<keyword evidence="8" id="KW-0141">cGMP biosynthesis</keyword>
<evidence type="ECO:0000256" key="9">
    <source>
        <dbReference type="SAM" id="MobiDB-lite"/>
    </source>
</evidence>
<comment type="caution">
    <text evidence="12">The sequence shown here is derived from an EMBL/GenBank/DDBJ whole genome shotgun (WGS) entry which is preliminary data.</text>
</comment>